<evidence type="ECO:0000313" key="1">
    <source>
        <dbReference type="EMBL" id="MCS5736318.1"/>
    </source>
</evidence>
<organism evidence="1 2">
    <name type="scientific">Herbiconiux daphne</name>
    <dbReference type="NCBI Taxonomy" id="2970914"/>
    <lineage>
        <taxon>Bacteria</taxon>
        <taxon>Bacillati</taxon>
        <taxon>Actinomycetota</taxon>
        <taxon>Actinomycetes</taxon>
        <taxon>Micrococcales</taxon>
        <taxon>Microbacteriaceae</taxon>
        <taxon>Herbiconiux</taxon>
    </lineage>
</organism>
<dbReference type="RefSeq" id="WP_259542202.1">
    <property type="nucleotide sequence ID" value="NZ_JANLCJ010000015.1"/>
</dbReference>
<name>A0ABT2H8R6_9MICO</name>
<comment type="caution">
    <text evidence="1">The sequence shown here is derived from an EMBL/GenBank/DDBJ whole genome shotgun (WGS) entry which is preliminary data.</text>
</comment>
<gene>
    <name evidence="1" type="ORF">N1032_21505</name>
</gene>
<evidence type="ECO:0000313" key="2">
    <source>
        <dbReference type="Proteomes" id="UP001165586"/>
    </source>
</evidence>
<reference evidence="1" key="1">
    <citation type="submission" date="2022-08" db="EMBL/GenBank/DDBJ databases">
        <authorList>
            <person name="Deng Y."/>
            <person name="Han X.-F."/>
            <person name="Zhang Y.-Q."/>
        </authorList>
    </citation>
    <scope>NUCLEOTIDE SEQUENCE</scope>
    <source>
        <strain evidence="1">CPCC 203386</strain>
    </source>
</reference>
<sequence>MTDASHSAEVAAIPGLRDIGNNVFADDDVASRFTIEEHSAAIDVNRSNDTYQVPLFAPSR</sequence>
<dbReference type="EMBL" id="JANLCJ010000015">
    <property type="protein sequence ID" value="MCS5736318.1"/>
    <property type="molecule type" value="Genomic_DNA"/>
</dbReference>
<protein>
    <submittedName>
        <fullName evidence="1">Uncharacterized protein</fullName>
    </submittedName>
</protein>
<keyword evidence="2" id="KW-1185">Reference proteome</keyword>
<dbReference type="Proteomes" id="UP001165586">
    <property type="component" value="Unassembled WGS sequence"/>
</dbReference>
<accession>A0ABT2H8R6</accession>
<proteinExistence type="predicted"/>